<protein>
    <submittedName>
        <fullName evidence="10">Putative MFS transporter, AGZA family, xanthine/uracil permease</fullName>
    </submittedName>
</protein>
<feature type="transmembrane region" description="Helical" evidence="9">
    <location>
        <begin position="243"/>
        <end position="261"/>
    </location>
</feature>
<comment type="similarity">
    <text evidence="2 8">Belongs to the nucleobase:cation symporter-2 (NCS2) (TC 2.A.40) family. Azg-like subfamily.</text>
</comment>
<dbReference type="GO" id="GO:0005345">
    <property type="term" value="F:purine nucleobase transmembrane transporter activity"/>
    <property type="evidence" value="ECO:0007669"/>
    <property type="project" value="TreeGrafter"/>
</dbReference>
<dbReference type="Pfam" id="PF00860">
    <property type="entry name" value="Xan_ur_permease"/>
    <property type="match status" value="1"/>
</dbReference>
<dbReference type="STRING" id="69895.SAMN05192551_105173"/>
<evidence type="ECO:0000256" key="6">
    <source>
        <dbReference type="ARBA" id="ARBA00022989"/>
    </source>
</evidence>
<keyword evidence="7 8" id="KW-0472">Membrane</keyword>
<feature type="transmembrane region" description="Helical" evidence="9">
    <location>
        <begin position="383"/>
        <end position="407"/>
    </location>
</feature>
<feature type="transmembrane region" description="Helical" evidence="9">
    <location>
        <begin position="204"/>
        <end position="223"/>
    </location>
</feature>
<dbReference type="Proteomes" id="UP000199287">
    <property type="component" value="Unassembled WGS sequence"/>
</dbReference>
<dbReference type="RefSeq" id="WP_093372147.1">
    <property type="nucleotide sequence ID" value="NZ_FOQA01000005.1"/>
</dbReference>
<dbReference type="PIRSF" id="PIRSF005353">
    <property type="entry name" value="PbuG"/>
    <property type="match status" value="1"/>
</dbReference>
<evidence type="ECO:0000256" key="2">
    <source>
        <dbReference type="ARBA" id="ARBA00005697"/>
    </source>
</evidence>
<proteinExistence type="inferred from homology"/>
<dbReference type="OrthoDB" id="9808458at2"/>
<dbReference type="PANTHER" id="PTHR43337:SF1">
    <property type="entry name" value="XANTHINE_URACIL PERMEASE C887.17-RELATED"/>
    <property type="match status" value="1"/>
</dbReference>
<feature type="transmembrane region" description="Helical" evidence="9">
    <location>
        <begin position="178"/>
        <end position="197"/>
    </location>
</feature>
<reference evidence="11" key="1">
    <citation type="submission" date="2016-10" db="EMBL/GenBank/DDBJ databases">
        <authorList>
            <person name="Varghese N."/>
            <person name="Submissions S."/>
        </authorList>
    </citation>
    <scope>NUCLEOTIDE SEQUENCE [LARGE SCALE GENOMIC DNA]</scope>
    <source>
        <strain evidence="11">Z-7934</strain>
    </source>
</reference>
<evidence type="ECO:0000256" key="4">
    <source>
        <dbReference type="ARBA" id="ARBA00022475"/>
    </source>
</evidence>
<feature type="transmembrane region" description="Helical" evidence="9">
    <location>
        <begin position="347"/>
        <end position="371"/>
    </location>
</feature>
<evidence type="ECO:0000256" key="1">
    <source>
        <dbReference type="ARBA" id="ARBA00004651"/>
    </source>
</evidence>
<evidence type="ECO:0000313" key="11">
    <source>
        <dbReference type="Proteomes" id="UP000199287"/>
    </source>
</evidence>
<evidence type="ECO:0000313" key="10">
    <source>
        <dbReference type="EMBL" id="SFI02474.1"/>
    </source>
</evidence>
<keyword evidence="3 8" id="KW-0813">Transport</keyword>
<evidence type="ECO:0000256" key="7">
    <source>
        <dbReference type="ARBA" id="ARBA00023136"/>
    </source>
</evidence>
<evidence type="ECO:0000256" key="9">
    <source>
        <dbReference type="SAM" id="Phobius"/>
    </source>
</evidence>
<dbReference type="EMBL" id="FOQA01000005">
    <property type="protein sequence ID" value="SFI02474.1"/>
    <property type="molecule type" value="Genomic_DNA"/>
</dbReference>
<dbReference type="InterPro" id="IPR026033">
    <property type="entry name" value="Azg-like_bact_archaea"/>
</dbReference>
<keyword evidence="5 8" id="KW-0812">Transmembrane</keyword>
<dbReference type="InterPro" id="IPR045018">
    <property type="entry name" value="Azg-like"/>
</dbReference>
<feature type="transmembrane region" description="Helical" evidence="9">
    <location>
        <begin position="57"/>
        <end position="79"/>
    </location>
</feature>
<feature type="transmembrane region" description="Helical" evidence="9">
    <location>
        <begin position="94"/>
        <end position="127"/>
    </location>
</feature>
<organism evidence="10 11">
    <name type="scientific">Tindallia magadiensis</name>
    <dbReference type="NCBI Taxonomy" id="69895"/>
    <lineage>
        <taxon>Bacteria</taxon>
        <taxon>Bacillati</taxon>
        <taxon>Bacillota</taxon>
        <taxon>Clostridia</taxon>
        <taxon>Peptostreptococcales</taxon>
        <taxon>Tindalliaceae</taxon>
        <taxon>Tindallia</taxon>
    </lineage>
</organism>
<evidence type="ECO:0000256" key="3">
    <source>
        <dbReference type="ARBA" id="ARBA00022448"/>
    </source>
</evidence>
<gene>
    <name evidence="10" type="ORF">SAMN05192551_105173</name>
</gene>
<dbReference type="InterPro" id="IPR006043">
    <property type="entry name" value="NCS2"/>
</dbReference>
<name>A0A1I3EU31_9FIRM</name>
<feature type="transmembrane region" description="Helical" evidence="9">
    <location>
        <begin position="29"/>
        <end position="50"/>
    </location>
</feature>
<accession>A0A1I3EU31</accession>
<feature type="transmembrane region" description="Helical" evidence="9">
    <location>
        <begin position="139"/>
        <end position="158"/>
    </location>
</feature>
<comment type="subcellular location">
    <subcellularLocation>
        <location evidence="1 8">Cell membrane</location>
        <topology evidence="1 8">Multi-pass membrane protein</topology>
    </subcellularLocation>
</comment>
<keyword evidence="4 8" id="KW-1003">Cell membrane</keyword>
<dbReference type="AlphaFoldDB" id="A0A1I3EU31"/>
<feature type="transmembrane region" description="Helical" evidence="9">
    <location>
        <begin position="419"/>
        <end position="438"/>
    </location>
</feature>
<evidence type="ECO:0000256" key="5">
    <source>
        <dbReference type="ARBA" id="ARBA00022692"/>
    </source>
</evidence>
<sequence>MSTKESTQNGFLEKRFQLSKHGTNPKTEILAGITTFMTMAYILIVNPLILSDAGMDFGAVFTATALSSVIATLVMAFYANYPFALAPGMGLNAFFAYGIVLGMGYSWQMALTAVFIEGIIFILLTLFNVREAIVKAIPLNLKHAVSVGIGLFIAFIGLKNAGVVVPYESTIITLGDMTAPGSIMALVGLVITGVLLAKGVKGALLIGIFATTLLGIPLGMTEIPSRIITAPPSLSPLLFQFDFSSIFTMDMVIILFTLLFVDMFDTLGTLVGVASKADMLDESGNLPKAKQALFADAIGTTAGACMGTSTVTTYVESASGVAEGGRTGLTALSTAGMFAIALLLSPLFIMIPGAATAPALVLVGLFMMSPINKIDLEDFTESIPAFLTIIMMPLTFSIADGIVFGMVSYTALKIFTGKVKDVSAIMIVLSILFIIKFAL</sequence>
<keyword evidence="11" id="KW-1185">Reference proteome</keyword>
<evidence type="ECO:0000256" key="8">
    <source>
        <dbReference type="PIRNR" id="PIRNR005353"/>
    </source>
</evidence>
<dbReference type="PANTHER" id="PTHR43337">
    <property type="entry name" value="XANTHINE/URACIL PERMEASE C887.17-RELATED"/>
    <property type="match status" value="1"/>
</dbReference>
<dbReference type="GO" id="GO:0005886">
    <property type="term" value="C:plasma membrane"/>
    <property type="evidence" value="ECO:0007669"/>
    <property type="project" value="UniProtKB-SubCell"/>
</dbReference>
<keyword evidence="6 8" id="KW-1133">Transmembrane helix</keyword>